<keyword evidence="2" id="KW-1185">Reference proteome</keyword>
<gene>
    <name evidence="1" type="ORF">KC01_LOCUS29922</name>
</gene>
<sequence>MIADTLVEIHLNPFSETKVAEKVDWHPGRTPPERGQSFWETQVLENFIEKDWYLNFRMPKEAFNKVCDELRQPVNTQPTKMLAPVPLEKRVALT</sequence>
<reference evidence="1 2" key="1">
    <citation type="submission" date="2024-04" db="EMBL/GenBank/DDBJ databases">
        <authorList>
            <person name="Waldvogel A.-M."/>
            <person name="Schoenle A."/>
        </authorList>
    </citation>
    <scope>NUCLEOTIDE SEQUENCE [LARGE SCALE GENOMIC DNA]</scope>
</reference>
<proteinExistence type="predicted"/>
<accession>A0AAV2LQZ5</accession>
<evidence type="ECO:0000313" key="1">
    <source>
        <dbReference type="EMBL" id="CAL1602094.1"/>
    </source>
</evidence>
<organism evidence="1 2">
    <name type="scientific">Knipowitschia caucasica</name>
    <name type="common">Caucasian dwarf goby</name>
    <name type="synonym">Pomatoschistus caucasicus</name>
    <dbReference type="NCBI Taxonomy" id="637954"/>
    <lineage>
        <taxon>Eukaryota</taxon>
        <taxon>Metazoa</taxon>
        <taxon>Chordata</taxon>
        <taxon>Craniata</taxon>
        <taxon>Vertebrata</taxon>
        <taxon>Euteleostomi</taxon>
        <taxon>Actinopterygii</taxon>
        <taxon>Neopterygii</taxon>
        <taxon>Teleostei</taxon>
        <taxon>Neoteleostei</taxon>
        <taxon>Acanthomorphata</taxon>
        <taxon>Gobiaria</taxon>
        <taxon>Gobiiformes</taxon>
        <taxon>Gobioidei</taxon>
        <taxon>Gobiidae</taxon>
        <taxon>Gobiinae</taxon>
        <taxon>Knipowitschia</taxon>
    </lineage>
</organism>
<dbReference type="Proteomes" id="UP001497482">
    <property type="component" value="Chromosome 3"/>
</dbReference>
<dbReference type="AlphaFoldDB" id="A0AAV2LQZ5"/>
<dbReference type="EMBL" id="OZ035825">
    <property type="protein sequence ID" value="CAL1602094.1"/>
    <property type="molecule type" value="Genomic_DNA"/>
</dbReference>
<name>A0AAV2LQZ5_KNICA</name>
<evidence type="ECO:0000313" key="2">
    <source>
        <dbReference type="Proteomes" id="UP001497482"/>
    </source>
</evidence>
<protein>
    <submittedName>
        <fullName evidence="1">Uncharacterized protein</fullName>
    </submittedName>
</protein>